<dbReference type="InterPro" id="IPR016035">
    <property type="entry name" value="Acyl_Trfase/lysoPLipase"/>
</dbReference>
<dbReference type="InterPro" id="IPR020841">
    <property type="entry name" value="PKS_Beta-ketoAc_synthase_dom"/>
</dbReference>
<evidence type="ECO:0000256" key="1">
    <source>
        <dbReference type="ARBA" id="ARBA00022450"/>
    </source>
</evidence>
<dbReference type="InterPro" id="IPR014031">
    <property type="entry name" value="Ketoacyl_synth_C"/>
</dbReference>
<feature type="region of interest" description="Disordered" evidence="5">
    <location>
        <begin position="900"/>
        <end position="952"/>
    </location>
</feature>
<evidence type="ECO:0000256" key="2">
    <source>
        <dbReference type="ARBA" id="ARBA00022553"/>
    </source>
</evidence>
<dbReference type="Pfam" id="PF00698">
    <property type="entry name" value="Acyl_transf_1"/>
    <property type="match status" value="1"/>
</dbReference>
<keyword evidence="2" id="KW-0597">Phosphoprotein</keyword>
<protein>
    <recommendedName>
        <fullName evidence="6">Ketosynthase family 3 (KS3) domain-containing protein</fullName>
    </recommendedName>
</protein>
<dbReference type="InterPro" id="IPR036736">
    <property type="entry name" value="ACP-like_sf"/>
</dbReference>
<dbReference type="STRING" id="679197.HMPREF9336_04258"/>
<dbReference type="InterPro" id="IPR018201">
    <property type="entry name" value="Ketoacyl_synth_AS"/>
</dbReference>
<dbReference type="HOGENOM" id="CLU_000022_16_6_11"/>
<dbReference type="Pfam" id="PF02801">
    <property type="entry name" value="Ketoacyl-synt_C"/>
    <property type="match status" value="1"/>
</dbReference>
<dbReference type="Gene3D" id="3.40.47.10">
    <property type="match status" value="1"/>
</dbReference>
<dbReference type="Proteomes" id="UP000004816">
    <property type="component" value="Unassembled WGS sequence"/>
</dbReference>
<sequence length="1153" mass="120333">MDGAQPSERLALVGMACQVPGAPDVKSFWRMLLAEETAFGQIPPQRWDHALFFDPDGKAPNTAYTDVMAAMSDIERFDPLRFGISPRQAEVMDPQHRLLLTTVREALEDAGFDERSLAGRPVGVYVGVSTSDFRELITAPLRGVQLGSGAFGAKAQDDLRALTSSVPPARAFTMPGFLLNMAAATISRSFNLRGPSMAVDAACASSLVALHNAVLALRAGQCEVAIVAGVHVNLLPDSLVLFSKIGAVSKSGVCAPFDENADGFVLGEGVGAVVLTKEAFLPEQGEVHAWLRGVGCNNDGAGAGPMEPQAAGQRAAIEFALADSGVRAQDVDYIEAHGTATSVGDAAEVESLSASLPHRGALARYLGSAKANVGHAMSAAGVIGLIKAALVLRNGVVPPQPNVRAERSALRLGERGFAIARQSVPLPEVDRPHVAGVSAFGFGGTNVHVVLEAARPEQTARPCTSRVIPVRGANAGEIEFRCRRLLADIDASPDLDLDRVANTLVRREDRGVELLIVAGSTMELHERLRVALAQFDSANTAEPASAAGRIPAQISEDVWYRAAKPGAPKPKLCFLFAGQGSQTVRELAVLRALEPDVDQAVRRLAAASESPGLLDVMYPAERTPETARALASTDRCQPALLVTQLAMAGLLASVGVVPDVVLGHSVGEFAAAVAAGVLAPEAAVAFAARRGEAIAQADIPPGGMIACRADEATVRSIIADVPSAWVANLNAPDQTVVSGSSAGLAAAAEKLAAADVAVKALDVSHAFHSPLIEGANAQIAAWVETLRLADPRTAFVSCIDARPYRDAQDVRDVWRRHALAPVRFAEALDRARGGGQPEDMVFVQIGSGRALLQLARAAGVEPDRLLATGDTGPDHGRVLNRLRAQLRSLGFPVSLASSTDSSGALLSAPPAPAKPLWPVKQRRGGPDGATRRPAPAAQAPSAAAIPLSAPQQKEGPLVQEIVALWREQTALLEKMLGGQAASPDRTADLAQKAPVRPEPKPEEQARSALVRPEPSAAANGAQTLAEIARVGSYDVANLKPEQSLIGDLGFDSLMLAELFNSLKKSRPELSLHDLEARELTVARVVALAAGQAAAPATAAPEPPAAPAPSAAAPVARERGGRGLPRMAGARRAAAGPRGGRGREPLLHPARARR</sequence>
<dbReference type="PANTHER" id="PTHR43775:SF37">
    <property type="entry name" value="SI:DKEY-61P9.11"/>
    <property type="match status" value="1"/>
</dbReference>
<dbReference type="InterPro" id="IPR001227">
    <property type="entry name" value="Ac_transferase_dom_sf"/>
</dbReference>
<dbReference type="PROSITE" id="PS52004">
    <property type="entry name" value="KS3_2"/>
    <property type="match status" value="1"/>
</dbReference>
<evidence type="ECO:0000313" key="8">
    <source>
        <dbReference type="Proteomes" id="UP000004816"/>
    </source>
</evidence>
<evidence type="ECO:0000313" key="7">
    <source>
        <dbReference type="EMBL" id="ERG69114.1"/>
    </source>
</evidence>
<dbReference type="AlphaFoldDB" id="U1N4F6"/>
<dbReference type="GO" id="GO:0005886">
    <property type="term" value="C:plasma membrane"/>
    <property type="evidence" value="ECO:0007669"/>
    <property type="project" value="TreeGrafter"/>
</dbReference>
<dbReference type="GO" id="GO:0006633">
    <property type="term" value="P:fatty acid biosynthetic process"/>
    <property type="evidence" value="ECO:0007669"/>
    <property type="project" value="InterPro"/>
</dbReference>
<evidence type="ECO:0000256" key="5">
    <source>
        <dbReference type="SAM" id="MobiDB-lite"/>
    </source>
</evidence>
<dbReference type="Gene3D" id="3.40.366.10">
    <property type="entry name" value="Malonyl-Coenzyme A Acyl Carrier Protein, domain 2"/>
    <property type="match status" value="1"/>
</dbReference>
<dbReference type="GO" id="GO:0004312">
    <property type="term" value="F:fatty acid synthase activity"/>
    <property type="evidence" value="ECO:0007669"/>
    <property type="project" value="TreeGrafter"/>
</dbReference>
<gene>
    <name evidence="7" type="ORF">HMPREF9336_04258</name>
</gene>
<dbReference type="SUPFAM" id="SSF53901">
    <property type="entry name" value="Thiolase-like"/>
    <property type="match status" value="1"/>
</dbReference>
<proteinExistence type="predicted"/>
<dbReference type="CDD" id="cd00833">
    <property type="entry name" value="PKS"/>
    <property type="match status" value="1"/>
</dbReference>
<keyword evidence="3" id="KW-0808">Transferase</keyword>
<dbReference type="GO" id="GO:0004315">
    <property type="term" value="F:3-oxoacyl-[acyl-carrier-protein] synthase activity"/>
    <property type="evidence" value="ECO:0007669"/>
    <property type="project" value="InterPro"/>
</dbReference>
<dbReference type="EMBL" id="ACZI02000003">
    <property type="protein sequence ID" value="ERG69114.1"/>
    <property type="molecule type" value="Genomic_DNA"/>
</dbReference>
<accession>U1N4F6</accession>
<dbReference type="InterPro" id="IPR050091">
    <property type="entry name" value="PKS_NRPS_Biosynth_Enz"/>
</dbReference>
<comment type="caution">
    <text evidence="7">The sequence shown here is derived from an EMBL/GenBank/DDBJ whole genome shotgun (WGS) entry which is preliminary data.</text>
</comment>
<dbReference type="Pfam" id="PF00109">
    <property type="entry name" value="ketoacyl-synt"/>
    <property type="match status" value="1"/>
</dbReference>
<feature type="region of interest" description="Disordered" evidence="5">
    <location>
        <begin position="977"/>
        <end position="1017"/>
    </location>
</feature>
<dbReference type="SUPFAM" id="SSF55048">
    <property type="entry name" value="Probable ACP-binding domain of malonyl-CoA ACP transacylase"/>
    <property type="match status" value="1"/>
</dbReference>
<keyword evidence="8" id="KW-1185">Reference proteome</keyword>
<organism evidence="7 8">
    <name type="scientific">Segniliparus rugosus (strain ATCC BAA-974 / DSM 45345 / CCUG 50838 / CIP 108380 / JCM 13579 / CDC 945)</name>
    <dbReference type="NCBI Taxonomy" id="679197"/>
    <lineage>
        <taxon>Bacteria</taxon>
        <taxon>Bacillati</taxon>
        <taxon>Actinomycetota</taxon>
        <taxon>Actinomycetes</taxon>
        <taxon>Mycobacteriales</taxon>
        <taxon>Segniliparaceae</taxon>
        <taxon>Segniliparus</taxon>
    </lineage>
</organism>
<dbReference type="InterPro" id="IPR014030">
    <property type="entry name" value="Ketoacyl_synth_N"/>
</dbReference>
<dbReference type="SMART" id="SM00827">
    <property type="entry name" value="PKS_AT"/>
    <property type="match status" value="1"/>
</dbReference>
<reference evidence="7 8" key="1">
    <citation type="journal article" date="2011" name="Stand. Genomic Sci.">
        <title>High quality draft genome sequence of Segniliparus rugosus CDC 945(T)= (ATCC BAA-974(T)).</title>
        <authorList>
            <person name="Earl A.M."/>
            <person name="Desjardins C.A."/>
            <person name="Fitzgerald M.G."/>
            <person name="Arachchi H.M."/>
            <person name="Zeng Q."/>
            <person name="Mehta T."/>
            <person name="Griggs A."/>
            <person name="Birren B.W."/>
            <person name="Toney N.C."/>
            <person name="Carr J."/>
            <person name="Posey J."/>
            <person name="Butler W.R."/>
        </authorList>
    </citation>
    <scope>NUCLEOTIDE SEQUENCE [LARGE SCALE GENOMIC DNA]</scope>
    <source>
        <strain evidence="8">ATCC BAA-974 / DSM 45345 / CCUG 50838 / CIP 108380 / JCM 13579 / CDC 945</strain>
    </source>
</reference>
<dbReference type="SMART" id="SM00825">
    <property type="entry name" value="PKS_KS"/>
    <property type="match status" value="1"/>
</dbReference>
<keyword evidence="4" id="KW-0511">Multifunctional enzyme</keyword>
<feature type="compositionally biased region" description="Basic and acidic residues" evidence="5">
    <location>
        <begin position="995"/>
        <end position="1005"/>
    </location>
</feature>
<dbReference type="InterPro" id="IPR014043">
    <property type="entry name" value="Acyl_transferase_dom"/>
</dbReference>
<dbReference type="RefSeq" id="WP_021030499.1">
    <property type="nucleotide sequence ID" value="NZ_KI391954.1"/>
</dbReference>
<dbReference type="Gene3D" id="1.10.1200.10">
    <property type="entry name" value="ACP-like"/>
    <property type="match status" value="1"/>
</dbReference>
<dbReference type="SUPFAM" id="SSF52151">
    <property type="entry name" value="FabD/lysophospholipase-like"/>
    <property type="match status" value="1"/>
</dbReference>
<evidence type="ECO:0000256" key="3">
    <source>
        <dbReference type="ARBA" id="ARBA00022679"/>
    </source>
</evidence>
<dbReference type="GO" id="GO:0005737">
    <property type="term" value="C:cytoplasm"/>
    <property type="evidence" value="ECO:0007669"/>
    <property type="project" value="TreeGrafter"/>
</dbReference>
<name>U1N4F6_SEGRC</name>
<dbReference type="eggNOG" id="COG3321">
    <property type="taxonomic scope" value="Bacteria"/>
</dbReference>
<evidence type="ECO:0000259" key="6">
    <source>
        <dbReference type="PROSITE" id="PS52004"/>
    </source>
</evidence>
<evidence type="ECO:0000256" key="4">
    <source>
        <dbReference type="ARBA" id="ARBA00023268"/>
    </source>
</evidence>
<dbReference type="InterPro" id="IPR016039">
    <property type="entry name" value="Thiolase-like"/>
</dbReference>
<feature type="compositionally biased region" description="Low complexity" evidence="5">
    <location>
        <begin position="933"/>
        <end position="952"/>
    </location>
</feature>
<keyword evidence="1" id="KW-0596">Phosphopantetheine</keyword>
<dbReference type="PROSITE" id="PS00606">
    <property type="entry name" value="KS3_1"/>
    <property type="match status" value="1"/>
</dbReference>
<dbReference type="GO" id="GO:0071770">
    <property type="term" value="P:DIM/DIP cell wall layer assembly"/>
    <property type="evidence" value="ECO:0007669"/>
    <property type="project" value="TreeGrafter"/>
</dbReference>
<dbReference type="InterPro" id="IPR016036">
    <property type="entry name" value="Malonyl_transacylase_ACP-bd"/>
</dbReference>
<feature type="domain" description="Ketosynthase family 3 (KS3)" evidence="6">
    <location>
        <begin position="7"/>
        <end position="453"/>
    </location>
</feature>
<dbReference type="PANTHER" id="PTHR43775">
    <property type="entry name" value="FATTY ACID SYNTHASE"/>
    <property type="match status" value="1"/>
</dbReference>
<feature type="region of interest" description="Disordered" evidence="5">
    <location>
        <begin position="1096"/>
        <end position="1153"/>
    </location>
</feature>
<feature type="compositionally biased region" description="Low complexity" evidence="5">
    <location>
        <begin position="1123"/>
        <end position="1135"/>
    </location>
</feature>
<dbReference type="SUPFAM" id="SSF47336">
    <property type="entry name" value="ACP-like"/>
    <property type="match status" value="1"/>
</dbReference>